<dbReference type="RefSeq" id="WP_382316321.1">
    <property type="nucleotide sequence ID" value="NZ_JBHUFD010000012.1"/>
</dbReference>
<evidence type="ECO:0000313" key="5">
    <source>
        <dbReference type="Proteomes" id="UP001597197"/>
    </source>
</evidence>
<dbReference type="Pfam" id="PF13505">
    <property type="entry name" value="OMP_b-brl"/>
    <property type="match status" value="1"/>
</dbReference>
<organism evidence="4 5">
    <name type="scientific">Hymenobacter bucti</name>
    <dbReference type="NCBI Taxonomy" id="1844114"/>
    <lineage>
        <taxon>Bacteria</taxon>
        <taxon>Pseudomonadati</taxon>
        <taxon>Bacteroidota</taxon>
        <taxon>Cytophagia</taxon>
        <taxon>Cytophagales</taxon>
        <taxon>Hymenobacteraceae</taxon>
        <taxon>Hymenobacter</taxon>
    </lineage>
</organism>
<comment type="caution">
    <text evidence="4">The sequence shown here is derived from an EMBL/GenBank/DDBJ whole genome shotgun (WGS) entry which is preliminary data.</text>
</comment>
<dbReference type="EMBL" id="JBHUFD010000012">
    <property type="protein sequence ID" value="MFD1874480.1"/>
    <property type="molecule type" value="Genomic_DNA"/>
</dbReference>
<feature type="domain" description="Outer membrane protein beta-barrel" evidence="3">
    <location>
        <begin position="15"/>
        <end position="201"/>
    </location>
</feature>
<dbReference type="InterPro" id="IPR027385">
    <property type="entry name" value="Beta-barrel_OMP"/>
</dbReference>
<sequence length="202" mass="21788">MLPHLLLTTGVLGTLLPLASSAQVAPASSRFYVGVGANLLSNLPFLDRGIVPSSFGPSLMVGLPFTPRWALQVGFSYHGKREMIANPNSAVEATVRTKYFLVPALLRYTVTEPANPVQFDLLGGATLVHAKGRTTFSPPSNNESTLSDTRFNLTLGPAVRAAISSHLDLTVNGLVSMRVDEVYNFSDRFFLNTSLGLNYKFG</sequence>
<feature type="chain" id="PRO_5047423167" evidence="2">
    <location>
        <begin position="23"/>
        <end position="202"/>
    </location>
</feature>
<keyword evidence="1 2" id="KW-0732">Signal</keyword>
<evidence type="ECO:0000256" key="2">
    <source>
        <dbReference type="SAM" id="SignalP"/>
    </source>
</evidence>
<dbReference type="Proteomes" id="UP001597197">
    <property type="component" value="Unassembled WGS sequence"/>
</dbReference>
<keyword evidence="5" id="KW-1185">Reference proteome</keyword>
<protein>
    <submittedName>
        <fullName evidence="4">Outer membrane beta-barrel protein</fullName>
    </submittedName>
</protein>
<reference evidence="5" key="1">
    <citation type="journal article" date="2019" name="Int. J. Syst. Evol. Microbiol.">
        <title>The Global Catalogue of Microorganisms (GCM) 10K type strain sequencing project: providing services to taxonomists for standard genome sequencing and annotation.</title>
        <authorList>
            <consortium name="The Broad Institute Genomics Platform"/>
            <consortium name="The Broad Institute Genome Sequencing Center for Infectious Disease"/>
            <person name="Wu L."/>
            <person name="Ma J."/>
        </authorList>
    </citation>
    <scope>NUCLEOTIDE SEQUENCE [LARGE SCALE GENOMIC DNA]</scope>
    <source>
        <strain evidence="5">CGMCC 1.15795</strain>
    </source>
</reference>
<accession>A0ABW4QZP2</accession>
<evidence type="ECO:0000259" key="3">
    <source>
        <dbReference type="Pfam" id="PF13505"/>
    </source>
</evidence>
<dbReference type="InterPro" id="IPR011250">
    <property type="entry name" value="OMP/PagP_B-barrel"/>
</dbReference>
<gene>
    <name evidence="4" type="ORF">ACFSDX_18710</name>
</gene>
<name>A0ABW4QZP2_9BACT</name>
<evidence type="ECO:0000256" key="1">
    <source>
        <dbReference type="ARBA" id="ARBA00022729"/>
    </source>
</evidence>
<dbReference type="Gene3D" id="2.40.160.20">
    <property type="match status" value="1"/>
</dbReference>
<evidence type="ECO:0000313" key="4">
    <source>
        <dbReference type="EMBL" id="MFD1874480.1"/>
    </source>
</evidence>
<dbReference type="SUPFAM" id="SSF56925">
    <property type="entry name" value="OMPA-like"/>
    <property type="match status" value="1"/>
</dbReference>
<proteinExistence type="predicted"/>
<feature type="signal peptide" evidence="2">
    <location>
        <begin position="1"/>
        <end position="22"/>
    </location>
</feature>